<evidence type="ECO:0000256" key="1">
    <source>
        <dbReference type="SAM" id="SignalP"/>
    </source>
</evidence>
<dbReference type="Pfam" id="PF11367">
    <property type="entry name" value="Tail_completion_gp17"/>
    <property type="match status" value="1"/>
</dbReference>
<keyword evidence="1" id="KW-0732">Signal</keyword>
<dbReference type="Gene3D" id="3.30.2000.30">
    <property type="match status" value="1"/>
</dbReference>
<organism evidence="2 3">
    <name type="scientific">Palleronia sediminis</name>
    <dbReference type="NCBI Taxonomy" id="2547833"/>
    <lineage>
        <taxon>Bacteria</taxon>
        <taxon>Pseudomonadati</taxon>
        <taxon>Pseudomonadota</taxon>
        <taxon>Alphaproteobacteria</taxon>
        <taxon>Rhodobacterales</taxon>
        <taxon>Roseobacteraceae</taxon>
        <taxon>Palleronia</taxon>
    </lineage>
</organism>
<evidence type="ECO:0000313" key="3">
    <source>
        <dbReference type="Proteomes" id="UP000295701"/>
    </source>
</evidence>
<feature type="chain" id="PRO_5020462831" evidence="1">
    <location>
        <begin position="19"/>
        <end position="132"/>
    </location>
</feature>
<dbReference type="AlphaFoldDB" id="A0A4R6AA13"/>
<comment type="caution">
    <text evidence="2">The sequence shown here is derived from an EMBL/GenBank/DDBJ whole genome shotgun (WGS) entry which is preliminary data.</text>
</comment>
<keyword evidence="3" id="KW-1185">Reference proteome</keyword>
<dbReference type="EMBL" id="SNAA01000009">
    <property type="protein sequence ID" value="TDL79554.1"/>
    <property type="molecule type" value="Genomic_DNA"/>
</dbReference>
<proteinExistence type="predicted"/>
<dbReference type="RefSeq" id="WP_133396858.1">
    <property type="nucleotide sequence ID" value="NZ_SNAA01000009.1"/>
</dbReference>
<dbReference type="InterPro" id="IPR021508">
    <property type="entry name" value="Gp17-like"/>
</dbReference>
<sequence length="132" mass="13666">MSYAMAAALQAAVFARLAGDAGLGAIAPVHDAVPEGAPPGTWVTLGEERVRDRSDRSGAGAEHEFVVSVLSDAAGFATAKRAAAAVSDALLGGPLELERGRVLTLAFRRAQAKRSGAARRIDLSFRAHLTDD</sequence>
<reference evidence="2 3" key="1">
    <citation type="submission" date="2019-03" db="EMBL/GenBank/DDBJ databases">
        <title>Primorskyibacter sp. SS33 isolated from sediments.</title>
        <authorList>
            <person name="Xunke S."/>
        </authorList>
    </citation>
    <scope>NUCLEOTIDE SEQUENCE [LARGE SCALE GENOMIC DNA]</scope>
    <source>
        <strain evidence="2 3">SS33</strain>
    </source>
</reference>
<name>A0A4R6AA13_9RHOB</name>
<accession>A0A4R6AA13</accession>
<gene>
    <name evidence="2" type="ORF">E2L08_09625</name>
</gene>
<evidence type="ECO:0000313" key="2">
    <source>
        <dbReference type="EMBL" id="TDL79554.1"/>
    </source>
</evidence>
<dbReference type="Proteomes" id="UP000295701">
    <property type="component" value="Unassembled WGS sequence"/>
</dbReference>
<dbReference type="InterPro" id="IPR053745">
    <property type="entry name" value="Viral_Tail_Comp_sf"/>
</dbReference>
<protein>
    <submittedName>
        <fullName evidence="2">DUF3168 domain-containing protein</fullName>
    </submittedName>
</protein>
<dbReference type="OrthoDB" id="7644395at2"/>
<feature type="signal peptide" evidence="1">
    <location>
        <begin position="1"/>
        <end position="18"/>
    </location>
</feature>